<feature type="region of interest" description="Disordered" evidence="1">
    <location>
        <begin position="1"/>
        <end position="20"/>
    </location>
</feature>
<feature type="non-terminal residue" evidence="2">
    <location>
        <position position="72"/>
    </location>
</feature>
<accession>A0A8J9V8J2</accession>
<evidence type="ECO:0000313" key="2">
    <source>
        <dbReference type="EMBL" id="CAH0714745.1"/>
    </source>
</evidence>
<gene>
    <name evidence="2" type="ORF">BINO364_LOCUS1763</name>
</gene>
<name>A0A8J9V8J2_9NEOP</name>
<sequence>MRFGTSRVFTSSKPNSMTAVPSRWRRWLPVAGEGAWEADGQKARNAGARDPCINQEHRARETPAHNVNLIDD</sequence>
<proteinExistence type="predicted"/>
<dbReference type="EMBL" id="OV170221">
    <property type="protein sequence ID" value="CAH0714745.1"/>
    <property type="molecule type" value="Genomic_DNA"/>
</dbReference>
<protein>
    <submittedName>
        <fullName evidence="2">Uncharacterized protein</fullName>
    </submittedName>
</protein>
<feature type="compositionally biased region" description="Polar residues" evidence="1">
    <location>
        <begin position="7"/>
        <end position="19"/>
    </location>
</feature>
<evidence type="ECO:0000313" key="3">
    <source>
        <dbReference type="Proteomes" id="UP000838878"/>
    </source>
</evidence>
<dbReference type="AlphaFoldDB" id="A0A8J9V8J2"/>
<reference evidence="2" key="1">
    <citation type="submission" date="2021-12" db="EMBL/GenBank/DDBJ databases">
        <authorList>
            <person name="Martin H S."/>
        </authorList>
    </citation>
    <scope>NUCLEOTIDE SEQUENCE</scope>
</reference>
<keyword evidence="3" id="KW-1185">Reference proteome</keyword>
<organism evidence="2 3">
    <name type="scientific">Brenthis ino</name>
    <name type="common">lesser marbled fritillary</name>
    <dbReference type="NCBI Taxonomy" id="405034"/>
    <lineage>
        <taxon>Eukaryota</taxon>
        <taxon>Metazoa</taxon>
        <taxon>Ecdysozoa</taxon>
        <taxon>Arthropoda</taxon>
        <taxon>Hexapoda</taxon>
        <taxon>Insecta</taxon>
        <taxon>Pterygota</taxon>
        <taxon>Neoptera</taxon>
        <taxon>Endopterygota</taxon>
        <taxon>Lepidoptera</taxon>
        <taxon>Glossata</taxon>
        <taxon>Ditrysia</taxon>
        <taxon>Papilionoidea</taxon>
        <taxon>Nymphalidae</taxon>
        <taxon>Heliconiinae</taxon>
        <taxon>Argynnini</taxon>
        <taxon>Brenthis</taxon>
    </lineage>
</organism>
<evidence type="ECO:0000256" key="1">
    <source>
        <dbReference type="SAM" id="MobiDB-lite"/>
    </source>
</evidence>
<dbReference type="Proteomes" id="UP000838878">
    <property type="component" value="Chromosome 1"/>
</dbReference>